<feature type="compositionally biased region" description="Low complexity" evidence="5">
    <location>
        <begin position="44"/>
        <end position="65"/>
    </location>
</feature>
<organism evidence="7 10">
    <name type="scientific">Trichoplusia ni</name>
    <name type="common">Cabbage looper</name>
    <dbReference type="NCBI Taxonomy" id="7111"/>
    <lineage>
        <taxon>Eukaryota</taxon>
        <taxon>Metazoa</taxon>
        <taxon>Ecdysozoa</taxon>
        <taxon>Arthropoda</taxon>
        <taxon>Hexapoda</taxon>
        <taxon>Insecta</taxon>
        <taxon>Pterygota</taxon>
        <taxon>Neoptera</taxon>
        <taxon>Endopterygota</taxon>
        <taxon>Lepidoptera</taxon>
        <taxon>Glossata</taxon>
        <taxon>Ditrysia</taxon>
        <taxon>Noctuoidea</taxon>
        <taxon>Noctuidae</taxon>
        <taxon>Plusiinae</taxon>
        <taxon>Trichoplusia</taxon>
    </lineage>
</organism>
<feature type="compositionally biased region" description="Low complexity" evidence="5">
    <location>
        <begin position="167"/>
        <end position="177"/>
    </location>
</feature>
<feature type="compositionally biased region" description="Low complexity" evidence="5">
    <location>
        <begin position="228"/>
        <end position="240"/>
    </location>
</feature>
<dbReference type="SMART" id="SM00356">
    <property type="entry name" value="ZnF_C3H1"/>
    <property type="match status" value="1"/>
</dbReference>
<evidence type="ECO:0000256" key="1">
    <source>
        <dbReference type="ARBA" id="ARBA00022723"/>
    </source>
</evidence>
<evidence type="ECO:0000256" key="3">
    <source>
        <dbReference type="ARBA" id="ARBA00022833"/>
    </source>
</evidence>
<dbReference type="Gene3D" id="4.10.1000.10">
    <property type="entry name" value="Zinc finger, CCCH-type"/>
    <property type="match status" value="1"/>
</dbReference>
<dbReference type="GeneID" id="113501129"/>
<feature type="compositionally biased region" description="Basic and acidic residues" evidence="5">
    <location>
        <begin position="25"/>
        <end position="34"/>
    </location>
</feature>
<feature type="compositionally biased region" description="Low complexity" evidence="5">
    <location>
        <begin position="669"/>
        <end position="689"/>
    </location>
</feature>
<dbReference type="RefSeq" id="XP_026737957.1">
    <property type="nucleotide sequence ID" value="XM_026882156.1"/>
</dbReference>
<keyword evidence="7" id="KW-1185">Reference proteome</keyword>
<protein>
    <submittedName>
        <fullName evidence="8 9">Zinc finger CCCH domain-containing protein 18</fullName>
    </submittedName>
</protein>
<feature type="compositionally biased region" description="Basic and acidic residues" evidence="5">
    <location>
        <begin position="845"/>
        <end position="857"/>
    </location>
</feature>
<feature type="zinc finger region" description="C3H1-type" evidence="4">
    <location>
        <begin position="419"/>
        <end position="446"/>
    </location>
</feature>
<evidence type="ECO:0000313" key="9">
    <source>
        <dbReference type="RefSeq" id="XP_026737959.1"/>
    </source>
</evidence>
<feature type="compositionally biased region" description="Basic residues" evidence="5">
    <location>
        <begin position="769"/>
        <end position="780"/>
    </location>
</feature>
<feature type="compositionally biased region" description="Basic and acidic residues" evidence="5">
    <location>
        <begin position="194"/>
        <end position="205"/>
    </location>
</feature>
<feature type="compositionally biased region" description="Low complexity" evidence="5">
    <location>
        <begin position="734"/>
        <end position="744"/>
    </location>
</feature>
<dbReference type="InterPro" id="IPR036855">
    <property type="entry name" value="Znf_CCCH_sf"/>
</dbReference>
<feature type="compositionally biased region" description="Low complexity" evidence="5">
    <location>
        <begin position="698"/>
        <end position="708"/>
    </location>
</feature>
<dbReference type="RefSeq" id="XP_026737960.1">
    <property type="nucleotide sequence ID" value="XM_026882159.1"/>
</dbReference>
<feature type="compositionally biased region" description="Basic and acidic residues" evidence="5">
    <location>
        <begin position="411"/>
        <end position="422"/>
    </location>
</feature>
<evidence type="ECO:0000256" key="4">
    <source>
        <dbReference type="PROSITE-ProRule" id="PRU00723"/>
    </source>
</evidence>
<feature type="compositionally biased region" description="Basic and acidic residues" evidence="5">
    <location>
        <begin position="271"/>
        <end position="287"/>
    </location>
</feature>
<evidence type="ECO:0000313" key="8">
    <source>
        <dbReference type="RefSeq" id="XP_026737957.1"/>
    </source>
</evidence>
<name>A0A7E5WBB9_TRINI</name>
<dbReference type="KEGG" id="tnl:113501129"/>
<feature type="compositionally biased region" description="Basic and acidic residues" evidence="5">
    <location>
        <begin position="333"/>
        <end position="347"/>
    </location>
</feature>
<reference evidence="8 9" key="1">
    <citation type="submission" date="2025-04" db="UniProtKB">
        <authorList>
            <consortium name="RefSeq"/>
        </authorList>
    </citation>
    <scope>IDENTIFICATION</scope>
</reference>
<feature type="compositionally biased region" description="Basic and acidic residues" evidence="5">
    <location>
        <begin position="382"/>
        <end position="394"/>
    </location>
</feature>
<dbReference type="InterPro" id="IPR041367">
    <property type="entry name" value="Znf-CCCH_4"/>
</dbReference>
<dbReference type="PANTHER" id="PTHR46582:SF1">
    <property type="entry name" value="ZINC FINGER CCCH DOMAIN-CONTAINING PROTEIN 18"/>
    <property type="match status" value="1"/>
</dbReference>
<evidence type="ECO:0000313" key="7">
    <source>
        <dbReference type="Proteomes" id="UP000322000"/>
    </source>
</evidence>
<feature type="compositionally biased region" description="Acidic residues" evidence="5">
    <location>
        <begin position="354"/>
        <end position="369"/>
    </location>
</feature>
<dbReference type="OrthoDB" id="10072532at2759"/>
<dbReference type="PANTHER" id="PTHR46582">
    <property type="entry name" value="ZINC FINGER CCCH DOMAIN-CONTAINING PROTEIN 18"/>
    <property type="match status" value="1"/>
</dbReference>
<accession>A0A7E5WBB9</accession>
<keyword evidence="1 4" id="KW-0479">Metal-binding</keyword>
<dbReference type="InterPro" id="IPR000571">
    <property type="entry name" value="Znf_CCCH"/>
</dbReference>
<feature type="compositionally biased region" description="Low complexity" evidence="5">
    <location>
        <begin position="139"/>
        <end position="148"/>
    </location>
</feature>
<feature type="compositionally biased region" description="Polar residues" evidence="5">
    <location>
        <begin position="323"/>
        <end position="332"/>
    </location>
</feature>
<dbReference type="Pfam" id="PF18044">
    <property type="entry name" value="zf-CCCH_4"/>
    <property type="match status" value="1"/>
</dbReference>
<feature type="domain" description="C3H1-type" evidence="6">
    <location>
        <begin position="419"/>
        <end position="446"/>
    </location>
</feature>
<dbReference type="GO" id="GO:0003723">
    <property type="term" value="F:RNA binding"/>
    <property type="evidence" value="ECO:0007669"/>
    <property type="project" value="TreeGrafter"/>
</dbReference>
<feature type="compositionally biased region" description="Polar residues" evidence="5">
    <location>
        <begin position="84"/>
        <end position="93"/>
    </location>
</feature>
<evidence type="ECO:0000259" key="6">
    <source>
        <dbReference type="PROSITE" id="PS50103"/>
    </source>
</evidence>
<feature type="compositionally biased region" description="Acidic residues" evidence="5">
    <location>
        <begin position="248"/>
        <end position="260"/>
    </location>
</feature>
<feature type="region of interest" description="Disordered" evidence="5">
    <location>
        <begin position="623"/>
        <end position="879"/>
    </location>
</feature>
<feature type="compositionally biased region" description="Basic and acidic residues" evidence="5">
    <location>
        <begin position="1"/>
        <end position="10"/>
    </location>
</feature>
<sequence length="899" mass="98169">MDSEDSRDHSSSSSSSSSSRSRRSSSSDRSETSKKNAKSPPHSPRSQGPRSPSPDSRSQSPSAPSHVGGKPPRSPDNLSGAHSDINSPENSLPASPVGPKSPEGPHSPSEVGSNVGSPGHGDQYSSAPPSAGDGPKTPQSPSSSARSPPGSPDNQSRPASPDSVRNPDPQSRSSSPSPDRKSYRSSPQASPTAKRNDWSPKERNEKWRRHTKAEQKMVAVPRARSRSDSSQSSRSSSYNKRSTKDPATEEISEGEMESDQEERKSRSKSVASDKQEGKDHNISHEDLSDVSDLDSVGPEDTEKGSKPKSPPASPEHKTEAVNGKSSQSSPHSDSGKGDTPKFEKMPQEKTSNTEDGEEQLDFEAEEGECIEPKAVEQANGDAEEKGADKEDVMAARRSRGSSLEEGEVSDEAERRPEESEPRPVCRFFSRGACTWGVSCRFLHPGVTDKGNYNMFDVVRGVPPGGTYPAAPARDVAPPESAWERGLRTAKEMLRIANKRKEQDMDFEEKKLHLSVGGVVHDPDAELAYAAAAVGASPPRHHDGPAAHYRDAEAFRPYGPMYRGRFPRPAVDERERYYEREHMYERERGYERVPHYDERVPVPEEGAYHKRRVRSSREVIVSRAEERRSAPRRVGPRPESRGERGERTEDWADPWMRAEPAAKRRKPPSSDDSYSSSSSSNSSSRSSRSPSARRKRRASSSSRQRLSPSVIVRERRLATARATAMNPPAPRRRAPSPAAARQLAANPPPPASHALHRHKDEVDPYGRNKMPNRNRERKKYSRSSSSGSESSSTSSESESETHSSSSSGSSGARRARHARLLNAAARPRLTAKPGVGLAAAVTTITSKKEVSSDKESGGKKRGATSPIDTAPNKKSVSRREELLKQLKAVEDAIARKRSKI</sequence>
<dbReference type="SUPFAM" id="SSF90229">
    <property type="entry name" value="CCCH zinc finger"/>
    <property type="match status" value="1"/>
</dbReference>
<dbReference type="RefSeq" id="XP_026737959.1">
    <property type="nucleotide sequence ID" value="XM_026882158.1"/>
</dbReference>
<feature type="region of interest" description="Disordered" evidence="5">
    <location>
        <begin position="1"/>
        <end position="422"/>
    </location>
</feature>
<dbReference type="Proteomes" id="UP000322000">
    <property type="component" value="Chromosome 15"/>
</dbReference>
<dbReference type="PROSITE" id="PS50103">
    <property type="entry name" value="ZF_C3H1"/>
    <property type="match status" value="1"/>
</dbReference>
<feature type="compositionally biased region" description="Basic and acidic residues" evidence="5">
    <location>
        <begin position="635"/>
        <end position="649"/>
    </location>
</feature>
<keyword evidence="3 4" id="KW-0862">Zinc</keyword>
<dbReference type="AlphaFoldDB" id="A0A7E5WBB9"/>
<dbReference type="GO" id="GO:0071011">
    <property type="term" value="C:precatalytic spliceosome"/>
    <property type="evidence" value="ECO:0007669"/>
    <property type="project" value="TreeGrafter"/>
</dbReference>
<proteinExistence type="predicted"/>
<dbReference type="GO" id="GO:0008270">
    <property type="term" value="F:zinc ion binding"/>
    <property type="evidence" value="ECO:0007669"/>
    <property type="project" value="UniProtKB-KW"/>
</dbReference>
<gene>
    <name evidence="8 9 10" type="primary">LOC113501129</name>
</gene>
<dbReference type="InterPro" id="IPR052647">
    <property type="entry name" value="Zinc_finger_CCCH-type"/>
</dbReference>
<evidence type="ECO:0000256" key="5">
    <source>
        <dbReference type="SAM" id="MobiDB-lite"/>
    </source>
</evidence>
<evidence type="ECO:0000313" key="10">
    <source>
        <dbReference type="RefSeq" id="XP_026737960.1"/>
    </source>
</evidence>
<keyword evidence="2 4" id="KW-0863">Zinc-finger</keyword>
<evidence type="ECO:0000256" key="2">
    <source>
        <dbReference type="ARBA" id="ARBA00022771"/>
    </source>
</evidence>
<feature type="compositionally biased region" description="Low complexity" evidence="5">
    <location>
        <begin position="781"/>
        <end position="811"/>
    </location>
</feature>